<dbReference type="InterPro" id="IPR004629">
    <property type="entry name" value="WecG_TagA_CpsF"/>
</dbReference>
<dbReference type="Proteomes" id="UP000598350">
    <property type="component" value="Unassembled WGS sequence"/>
</dbReference>
<dbReference type="RefSeq" id="WP_188313707.1">
    <property type="nucleotide sequence ID" value="NZ_JABTCG010000002.1"/>
</dbReference>
<name>A0ABR7VDH0_9FLAO</name>
<dbReference type="PANTHER" id="PTHR34136:SF1">
    <property type="entry name" value="UDP-N-ACETYL-D-MANNOSAMINURONIC ACID TRANSFERASE"/>
    <property type="match status" value="1"/>
</dbReference>
<evidence type="ECO:0000313" key="4">
    <source>
        <dbReference type="Proteomes" id="UP000598350"/>
    </source>
</evidence>
<keyword evidence="4" id="KW-1185">Reference proteome</keyword>
<evidence type="ECO:0000313" key="3">
    <source>
        <dbReference type="EMBL" id="MBD0850587.1"/>
    </source>
</evidence>
<evidence type="ECO:0000256" key="1">
    <source>
        <dbReference type="ARBA" id="ARBA00022676"/>
    </source>
</evidence>
<protein>
    <submittedName>
        <fullName evidence="3">WecB/TagA/CpsF family glycosyltransferase</fullName>
    </submittedName>
</protein>
<comment type="caution">
    <text evidence="3">The sequence shown here is derived from an EMBL/GenBank/DDBJ whole genome shotgun (WGS) entry which is preliminary data.</text>
</comment>
<dbReference type="PANTHER" id="PTHR34136">
    <property type="match status" value="1"/>
</dbReference>
<accession>A0ABR7VDH0</accession>
<gene>
    <name evidence="3" type="ORF">HPE63_07895</name>
</gene>
<dbReference type="Pfam" id="PF03808">
    <property type="entry name" value="Glyco_tran_WecG"/>
    <property type="match status" value="1"/>
</dbReference>
<keyword evidence="2" id="KW-0808">Transferase</keyword>
<keyword evidence="1" id="KW-0328">Glycosyltransferase</keyword>
<reference evidence="3 4" key="1">
    <citation type="submission" date="2020-05" db="EMBL/GenBank/DDBJ databases">
        <title>The draft genome sequence of Maribacter arenosus CAU 1321.</title>
        <authorList>
            <person name="Mu L."/>
        </authorList>
    </citation>
    <scope>NUCLEOTIDE SEQUENCE [LARGE SCALE GENOMIC DNA]</scope>
    <source>
        <strain evidence="3 4">CAU 1321</strain>
    </source>
</reference>
<dbReference type="CDD" id="cd06533">
    <property type="entry name" value="Glyco_transf_WecG_TagA"/>
    <property type="match status" value="1"/>
</dbReference>
<proteinExistence type="predicted"/>
<evidence type="ECO:0000256" key="2">
    <source>
        <dbReference type="ARBA" id="ARBA00022679"/>
    </source>
</evidence>
<dbReference type="NCBIfam" id="TIGR00696">
    <property type="entry name" value="wecG_tagA_cpsF"/>
    <property type="match status" value="1"/>
</dbReference>
<dbReference type="EMBL" id="JABTCG010000002">
    <property type="protein sequence ID" value="MBD0850587.1"/>
    <property type="molecule type" value="Genomic_DNA"/>
</dbReference>
<sequence length="233" mass="26689">MTQIESESINKKRVFAFKSKEQFLAYINLKKGLLIALNAEKLNKSDSRLNKIINDNIGYPDGIGAVLALRRKGLESIKIPGAEFWLDIISTFYKTKSFYLLGASQPVIDATVNKLKREFQNIDIKGFRNGYIKDGDETTILKELKEKKPDFVFVAMGSPKQEFLMTEFLHHYPALYMGLGGSFDVYSGAKSRAPKIFIGLGLEWLYRLLKEPTRISRQLNLIKFFFKIIFGRI</sequence>
<organism evidence="3 4">
    <name type="scientific">Maribacter arenosus</name>
    <dbReference type="NCBI Taxonomy" id="1854708"/>
    <lineage>
        <taxon>Bacteria</taxon>
        <taxon>Pseudomonadati</taxon>
        <taxon>Bacteroidota</taxon>
        <taxon>Flavobacteriia</taxon>
        <taxon>Flavobacteriales</taxon>
        <taxon>Flavobacteriaceae</taxon>
        <taxon>Maribacter</taxon>
    </lineage>
</organism>